<proteinExistence type="predicted"/>
<keyword evidence="2" id="KW-1185">Reference proteome</keyword>
<dbReference type="Proteomes" id="UP000237438">
    <property type="component" value="Unassembled WGS sequence"/>
</dbReference>
<evidence type="ECO:0000313" key="1">
    <source>
        <dbReference type="EMBL" id="POS82090.1"/>
    </source>
</evidence>
<reference evidence="1 2" key="1">
    <citation type="submission" date="2017-10" db="EMBL/GenBank/DDBJ databases">
        <title>Development of genomic resources for the powdery mildew, Erysiphe pulchra.</title>
        <authorList>
            <person name="Wadl P.A."/>
            <person name="Mack B.M."/>
            <person name="Moore G."/>
            <person name="Beltz S.B."/>
        </authorList>
    </citation>
    <scope>NUCLEOTIDE SEQUENCE [LARGE SCALE GENOMIC DNA]</scope>
    <source>
        <strain evidence="1">Cflorida</strain>
    </source>
</reference>
<gene>
    <name evidence="1" type="ORF">EPUL_006251</name>
</gene>
<protein>
    <recommendedName>
        <fullName evidence="3">Stc1 domain-containing protein</fullName>
    </recommendedName>
</protein>
<dbReference type="AlphaFoldDB" id="A0A2S4PJ70"/>
<feature type="non-terminal residue" evidence="1">
    <location>
        <position position="249"/>
    </location>
</feature>
<sequence length="249" mass="28529">MTMSSNPRTSKCSDCLKFLPLSLFIRKQSNNTFYKTCSTCRTQRNIRRQNLRRQRSVAPSPPVVSTNSWSTILSFICILISYTDDGPAGNENMGNVIDPQIIDIEMETNSRVTENTDLNFNLNNPAINLDFICCTKCKRNRTSNLFRGRIHSKIYKTCSDCRSRENNKRRPQAYRATINVESHLPSIDVDSVMKYCTMCKKNCSSTLFTSNSRTSPYTTCSDCRSLERTRRLPNIFPTRTTQLNVVNPL</sequence>
<evidence type="ECO:0008006" key="3">
    <source>
        <dbReference type="Google" id="ProtNLM"/>
    </source>
</evidence>
<organism evidence="1 2">
    <name type="scientific">Erysiphe pulchra</name>
    <dbReference type="NCBI Taxonomy" id="225359"/>
    <lineage>
        <taxon>Eukaryota</taxon>
        <taxon>Fungi</taxon>
        <taxon>Dikarya</taxon>
        <taxon>Ascomycota</taxon>
        <taxon>Pezizomycotina</taxon>
        <taxon>Leotiomycetes</taxon>
        <taxon>Erysiphales</taxon>
        <taxon>Erysiphaceae</taxon>
        <taxon>Erysiphe</taxon>
    </lineage>
</organism>
<accession>A0A2S4PJ70</accession>
<dbReference type="STRING" id="225359.A0A2S4PJ70"/>
<comment type="caution">
    <text evidence="1">The sequence shown here is derived from an EMBL/GenBank/DDBJ whole genome shotgun (WGS) entry which is preliminary data.</text>
</comment>
<evidence type="ECO:0000313" key="2">
    <source>
        <dbReference type="Proteomes" id="UP000237438"/>
    </source>
</evidence>
<name>A0A2S4PJ70_9PEZI</name>
<dbReference type="EMBL" id="PEDP01004366">
    <property type="protein sequence ID" value="POS82090.1"/>
    <property type="molecule type" value="Genomic_DNA"/>
</dbReference>